<proteinExistence type="inferred from homology"/>
<evidence type="ECO:0000313" key="8">
    <source>
        <dbReference type="EMBL" id="NKI87428.1"/>
    </source>
</evidence>
<organism evidence="8 9">
    <name type="scientific">Hymenobacter artigasi</name>
    <dbReference type="NCBI Taxonomy" id="2719616"/>
    <lineage>
        <taxon>Bacteria</taxon>
        <taxon>Pseudomonadati</taxon>
        <taxon>Bacteroidota</taxon>
        <taxon>Cytophagia</taxon>
        <taxon>Cytophagales</taxon>
        <taxon>Hymenobacteraceae</taxon>
        <taxon>Hymenobacter</taxon>
    </lineage>
</organism>
<evidence type="ECO:0000313" key="9">
    <source>
        <dbReference type="Proteomes" id="UP000717634"/>
    </source>
</evidence>
<dbReference type="InterPro" id="IPR036034">
    <property type="entry name" value="PDZ_sf"/>
</dbReference>
<feature type="chain" id="PRO_5046561115" evidence="6">
    <location>
        <begin position="25"/>
        <end position="564"/>
    </location>
</feature>
<comment type="caution">
    <text evidence="8">The sequence shown here is derived from an EMBL/GenBank/DDBJ whole genome shotgun (WGS) entry which is preliminary data.</text>
</comment>
<keyword evidence="2 5" id="KW-0645">Protease</keyword>
<dbReference type="InterPro" id="IPR029045">
    <property type="entry name" value="ClpP/crotonase-like_dom_sf"/>
</dbReference>
<protein>
    <submittedName>
        <fullName evidence="8">Carboxyl-terminal processing protease</fullName>
        <ecNumber evidence="8">3.4.21.102</ecNumber>
    </submittedName>
</protein>
<dbReference type="InterPro" id="IPR004447">
    <property type="entry name" value="Peptidase_S41A"/>
</dbReference>
<gene>
    <name evidence="8" type="ORF">HBN54_000007</name>
</gene>
<reference evidence="8 9" key="1">
    <citation type="submission" date="2020-03" db="EMBL/GenBank/DDBJ databases">
        <title>Genomic Encyclopedia of Type Strains, Phase IV (KMG-V): Genome sequencing to study the core and pangenomes of soil and plant-associated prokaryotes.</title>
        <authorList>
            <person name="Whitman W."/>
        </authorList>
    </citation>
    <scope>NUCLEOTIDE SEQUENCE [LARGE SCALE GENOMIC DNA]</scope>
    <source>
        <strain evidence="8 9">1B</strain>
    </source>
</reference>
<dbReference type="PROSITE" id="PS50106">
    <property type="entry name" value="PDZ"/>
    <property type="match status" value="1"/>
</dbReference>
<evidence type="ECO:0000259" key="7">
    <source>
        <dbReference type="PROSITE" id="PS50106"/>
    </source>
</evidence>
<evidence type="ECO:0000256" key="3">
    <source>
        <dbReference type="ARBA" id="ARBA00022801"/>
    </source>
</evidence>
<dbReference type="SMART" id="SM00245">
    <property type="entry name" value="TSPc"/>
    <property type="match status" value="1"/>
</dbReference>
<dbReference type="Gene3D" id="3.30.750.44">
    <property type="match status" value="1"/>
</dbReference>
<evidence type="ECO:0000256" key="2">
    <source>
        <dbReference type="ARBA" id="ARBA00022670"/>
    </source>
</evidence>
<keyword evidence="4 5" id="KW-0720">Serine protease</keyword>
<dbReference type="PANTHER" id="PTHR32060">
    <property type="entry name" value="TAIL-SPECIFIC PROTEASE"/>
    <property type="match status" value="1"/>
</dbReference>
<dbReference type="NCBIfam" id="TIGR00225">
    <property type="entry name" value="prc"/>
    <property type="match status" value="1"/>
</dbReference>
<dbReference type="PANTHER" id="PTHR32060:SF30">
    <property type="entry name" value="CARBOXY-TERMINAL PROCESSING PROTEASE CTPA"/>
    <property type="match status" value="1"/>
</dbReference>
<keyword evidence="9" id="KW-1185">Reference proteome</keyword>
<evidence type="ECO:0000256" key="4">
    <source>
        <dbReference type="ARBA" id="ARBA00022825"/>
    </source>
</evidence>
<sequence length="564" mass="62259">MTIRKKLLATLALSTLGLASFRAASDNERYFEIAKNLDIFATLFKEVNTYYVDEITPAKLVKTGIDAMLRSLDPYTNYIPEDDIEDFRTMTTGQYGGIGASVVKRNGKTVVQSAYEGYPAQKAGLLPGDEILDINGVVVDKKSNADISKLLKGQANSMVKLMVTRYGQDKPVQIDITRDKIQVDNVPYTGMISGDVGYFQLGGFTVDAGKEVRAAVNKLKEQGAKKIVFDIRDNPGGLLNEAVNISNLFIDKGLDVVSTKGKVTEWNKTYKALDVPLDTQIPVAIITSSRSASASEIVSGVLQDYDRAVVVGERTFGKGLVQATRPLSYNSQLKVTTAKYYIPSGRCIQEIDYAHRGDDGTLGKFPDSLRTAFKTTAGRTVYDGGGVAPDVEVNDREIADITRILLQKSYLFDYATRYRAEHSTIVPARAFKLSDVDYQKFVAYLQGKNISYSTDTEKALADLSKKVKEEKHYDDVKLELEAVRKKITVNKANDLQRFKPEIKELLEQEIVSRYYFEKGRTEAGFDDDPNIIAAVAVLNDPNRYAALLKPTGQAASAHKSAGTK</sequence>
<dbReference type="GO" id="GO:0006508">
    <property type="term" value="P:proteolysis"/>
    <property type="evidence" value="ECO:0007669"/>
    <property type="project" value="UniProtKB-KW"/>
</dbReference>
<dbReference type="GO" id="GO:0004252">
    <property type="term" value="F:serine-type endopeptidase activity"/>
    <property type="evidence" value="ECO:0007669"/>
    <property type="project" value="UniProtKB-EC"/>
</dbReference>
<dbReference type="Pfam" id="PF03572">
    <property type="entry name" value="Peptidase_S41"/>
    <property type="match status" value="1"/>
</dbReference>
<dbReference type="SUPFAM" id="SSF50156">
    <property type="entry name" value="PDZ domain-like"/>
    <property type="match status" value="1"/>
</dbReference>
<dbReference type="SMART" id="SM00228">
    <property type="entry name" value="PDZ"/>
    <property type="match status" value="1"/>
</dbReference>
<keyword evidence="6" id="KW-0732">Signal</keyword>
<name>A0ABX1HF74_9BACT</name>
<evidence type="ECO:0000256" key="1">
    <source>
        <dbReference type="ARBA" id="ARBA00009179"/>
    </source>
</evidence>
<comment type="similarity">
    <text evidence="1 5">Belongs to the peptidase S41A family.</text>
</comment>
<dbReference type="CDD" id="cd07560">
    <property type="entry name" value="Peptidase_S41_CPP"/>
    <property type="match status" value="1"/>
</dbReference>
<dbReference type="Gene3D" id="3.90.226.10">
    <property type="entry name" value="2-enoyl-CoA Hydratase, Chain A, domain 1"/>
    <property type="match status" value="1"/>
</dbReference>
<evidence type="ECO:0000256" key="6">
    <source>
        <dbReference type="SAM" id="SignalP"/>
    </source>
</evidence>
<dbReference type="EMBL" id="JAAVTK010000001">
    <property type="protein sequence ID" value="NKI87428.1"/>
    <property type="molecule type" value="Genomic_DNA"/>
</dbReference>
<keyword evidence="3 5" id="KW-0378">Hydrolase</keyword>
<dbReference type="InterPro" id="IPR005151">
    <property type="entry name" value="Tail-specific_protease"/>
</dbReference>
<evidence type="ECO:0000256" key="5">
    <source>
        <dbReference type="RuleBase" id="RU004404"/>
    </source>
</evidence>
<dbReference type="RefSeq" id="WP_168671106.1">
    <property type="nucleotide sequence ID" value="NZ_JAAVTK010000001.1"/>
</dbReference>
<dbReference type="InterPro" id="IPR001478">
    <property type="entry name" value="PDZ"/>
</dbReference>
<feature type="signal peptide" evidence="6">
    <location>
        <begin position="1"/>
        <end position="24"/>
    </location>
</feature>
<dbReference type="Pfam" id="PF13180">
    <property type="entry name" value="PDZ_2"/>
    <property type="match status" value="1"/>
</dbReference>
<dbReference type="EC" id="3.4.21.102" evidence="8"/>
<dbReference type="SUPFAM" id="SSF52096">
    <property type="entry name" value="ClpP/crotonase"/>
    <property type="match status" value="1"/>
</dbReference>
<feature type="domain" description="PDZ" evidence="7">
    <location>
        <begin position="87"/>
        <end position="152"/>
    </location>
</feature>
<dbReference type="CDD" id="cd06782">
    <property type="entry name" value="cpPDZ_CPP-like"/>
    <property type="match status" value="1"/>
</dbReference>
<dbReference type="Gene3D" id="2.30.42.10">
    <property type="match status" value="1"/>
</dbReference>
<accession>A0ABX1HF74</accession>
<dbReference type="Proteomes" id="UP000717634">
    <property type="component" value="Unassembled WGS sequence"/>
</dbReference>